<dbReference type="Pfam" id="PF00005">
    <property type="entry name" value="ABC_tran"/>
    <property type="match status" value="1"/>
</dbReference>
<dbReference type="SMART" id="SM00382">
    <property type="entry name" value="AAA"/>
    <property type="match status" value="1"/>
</dbReference>
<comment type="subcellular location">
    <subcellularLocation>
        <location evidence="1">Cell membrane</location>
        <topology evidence="1">Multi-pass membrane protein</topology>
    </subcellularLocation>
</comment>
<feature type="domain" description="ABC transmembrane type-1" evidence="9">
    <location>
        <begin position="19"/>
        <end position="310"/>
    </location>
</feature>
<dbReference type="GO" id="GO:0140359">
    <property type="term" value="F:ABC-type transporter activity"/>
    <property type="evidence" value="ECO:0007669"/>
    <property type="project" value="InterPro"/>
</dbReference>
<dbReference type="EMBL" id="QFFI01000004">
    <property type="protein sequence ID" value="PWG64871.1"/>
    <property type="molecule type" value="Genomic_DNA"/>
</dbReference>
<dbReference type="OrthoDB" id="6336411at2"/>
<dbReference type="Gene3D" id="1.20.1560.10">
    <property type="entry name" value="ABC transporter type 1, transmembrane domain"/>
    <property type="match status" value="1"/>
</dbReference>
<dbReference type="InterPro" id="IPR039421">
    <property type="entry name" value="Type_1_exporter"/>
</dbReference>
<dbReference type="NCBIfam" id="TIGR02868">
    <property type="entry name" value="CydC"/>
    <property type="match status" value="1"/>
</dbReference>
<keyword evidence="6 7" id="KW-0472">Membrane</keyword>
<dbReference type="SUPFAM" id="SSF52540">
    <property type="entry name" value="P-loop containing nucleoside triphosphate hydrolases"/>
    <property type="match status" value="1"/>
</dbReference>
<dbReference type="GO" id="GO:0045454">
    <property type="term" value="P:cell redox homeostasis"/>
    <property type="evidence" value="ECO:0007669"/>
    <property type="project" value="InterPro"/>
</dbReference>
<dbReference type="PROSITE" id="PS00211">
    <property type="entry name" value="ABC_TRANSPORTER_1"/>
    <property type="match status" value="1"/>
</dbReference>
<dbReference type="GO" id="GO:0034040">
    <property type="term" value="F:ATPase-coupled lipid transmembrane transporter activity"/>
    <property type="evidence" value="ECO:0007669"/>
    <property type="project" value="TreeGrafter"/>
</dbReference>
<feature type="transmembrane region" description="Helical" evidence="7">
    <location>
        <begin position="142"/>
        <end position="161"/>
    </location>
</feature>
<protein>
    <submittedName>
        <fullName evidence="10">Thiol reductant ABC exporter subunit CydC</fullName>
    </submittedName>
</protein>
<dbReference type="InterPro" id="IPR027417">
    <property type="entry name" value="P-loop_NTPase"/>
</dbReference>
<keyword evidence="3" id="KW-0547">Nucleotide-binding</keyword>
<dbReference type="RefSeq" id="WP_109676303.1">
    <property type="nucleotide sequence ID" value="NZ_CP086615.1"/>
</dbReference>
<evidence type="ECO:0000256" key="7">
    <source>
        <dbReference type="SAM" id="Phobius"/>
    </source>
</evidence>
<evidence type="ECO:0000256" key="4">
    <source>
        <dbReference type="ARBA" id="ARBA00022840"/>
    </source>
</evidence>
<gene>
    <name evidence="10" type="primary">cydC</name>
    <name evidence="10" type="ORF">DEM34_03490</name>
</gene>
<feature type="transmembrane region" description="Helical" evidence="7">
    <location>
        <begin position="253"/>
        <end position="276"/>
    </location>
</feature>
<dbReference type="Gene3D" id="3.40.50.300">
    <property type="entry name" value="P-loop containing nucleotide triphosphate hydrolases"/>
    <property type="match status" value="1"/>
</dbReference>
<dbReference type="PROSITE" id="PS50893">
    <property type="entry name" value="ABC_TRANSPORTER_2"/>
    <property type="match status" value="1"/>
</dbReference>
<feature type="transmembrane region" description="Helical" evidence="7">
    <location>
        <begin position="282"/>
        <end position="308"/>
    </location>
</feature>
<dbReference type="InterPro" id="IPR003439">
    <property type="entry name" value="ABC_transporter-like_ATP-bd"/>
</dbReference>
<name>A0A2U2N6Q8_9GAMM</name>
<proteinExistence type="predicted"/>
<feature type="domain" description="ABC transporter" evidence="8">
    <location>
        <begin position="343"/>
        <end position="558"/>
    </location>
</feature>
<evidence type="ECO:0000313" key="11">
    <source>
        <dbReference type="Proteomes" id="UP000245474"/>
    </source>
</evidence>
<dbReference type="InterPro" id="IPR017871">
    <property type="entry name" value="ABC_transporter-like_CS"/>
</dbReference>
<dbReference type="InterPro" id="IPR003593">
    <property type="entry name" value="AAA+_ATPase"/>
</dbReference>
<dbReference type="SUPFAM" id="SSF90123">
    <property type="entry name" value="ABC transporter transmembrane region"/>
    <property type="match status" value="1"/>
</dbReference>
<keyword evidence="2 7" id="KW-0812">Transmembrane</keyword>
<dbReference type="GO" id="GO:0005524">
    <property type="term" value="F:ATP binding"/>
    <property type="evidence" value="ECO:0007669"/>
    <property type="project" value="UniProtKB-KW"/>
</dbReference>
<reference evidence="10 11" key="1">
    <citation type="submission" date="2018-05" db="EMBL/GenBank/DDBJ databases">
        <title>Spiribacter halobius sp. nov., a moderately halophilic bacterium isolated from marine solar saltern.</title>
        <authorList>
            <person name="Zheng W.-S."/>
            <person name="Lu D.-C."/>
            <person name="Du Z.-J."/>
        </authorList>
    </citation>
    <scope>NUCLEOTIDE SEQUENCE [LARGE SCALE GENOMIC DNA]</scope>
    <source>
        <strain evidence="10 11">E85</strain>
    </source>
</reference>
<dbReference type="InterPro" id="IPR011527">
    <property type="entry name" value="ABC1_TM_dom"/>
</dbReference>
<dbReference type="AlphaFoldDB" id="A0A2U2N6Q8"/>
<evidence type="ECO:0000313" key="10">
    <source>
        <dbReference type="EMBL" id="PWG64871.1"/>
    </source>
</evidence>
<evidence type="ECO:0000256" key="2">
    <source>
        <dbReference type="ARBA" id="ARBA00022692"/>
    </source>
</evidence>
<dbReference type="Proteomes" id="UP000245474">
    <property type="component" value="Unassembled WGS sequence"/>
</dbReference>
<dbReference type="GO" id="GO:0034775">
    <property type="term" value="P:glutathione transmembrane transport"/>
    <property type="evidence" value="ECO:0007669"/>
    <property type="project" value="InterPro"/>
</dbReference>
<keyword evidence="11" id="KW-1185">Reference proteome</keyword>
<dbReference type="InterPro" id="IPR036640">
    <property type="entry name" value="ABC1_TM_sf"/>
</dbReference>
<dbReference type="PANTHER" id="PTHR24221">
    <property type="entry name" value="ATP-BINDING CASSETTE SUB-FAMILY B"/>
    <property type="match status" value="1"/>
</dbReference>
<evidence type="ECO:0000259" key="8">
    <source>
        <dbReference type="PROSITE" id="PS50893"/>
    </source>
</evidence>
<dbReference type="GO" id="GO:0016887">
    <property type="term" value="F:ATP hydrolysis activity"/>
    <property type="evidence" value="ECO:0007669"/>
    <property type="project" value="InterPro"/>
</dbReference>
<dbReference type="PANTHER" id="PTHR24221:SF654">
    <property type="entry name" value="ATP-BINDING CASSETTE SUB-FAMILY B MEMBER 6"/>
    <property type="match status" value="1"/>
</dbReference>
<dbReference type="PROSITE" id="PS50929">
    <property type="entry name" value="ABC_TM1F"/>
    <property type="match status" value="1"/>
</dbReference>
<accession>A0A2U2N6Q8</accession>
<evidence type="ECO:0000256" key="3">
    <source>
        <dbReference type="ARBA" id="ARBA00022741"/>
    </source>
</evidence>
<keyword evidence="4" id="KW-0067">ATP-binding</keyword>
<evidence type="ECO:0000256" key="5">
    <source>
        <dbReference type="ARBA" id="ARBA00022989"/>
    </source>
</evidence>
<organism evidence="10 11">
    <name type="scientific">Sediminicurvatus halobius</name>
    <dbReference type="NCBI Taxonomy" id="2182432"/>
    <lineage>
        <taxon>Bacteria</taxon>
        <taxon>Pseudomonadati</taxon>
        <taxon>Pseudomonadota</taxon>
        <taxon>Gammaproteobacteria</taxon>
        <taxon>Chromatiales</taxon>
        <taxon>Ectothiorhodospiraceae</taxon>
        <taxon>Sediminicurvatus</taxon>
    </lineage>
</organism>
<dbReference type="GO" id="GO:0005886">
    <property type="term" value="C:plasma membrane"/>
    <property type="evidence" value="ECO:0007669"/>
    <property type="project" value="UniProtKB-SubCell"/>
</dbReference>
<dbReference type="InterPro" id="IPR014223">
    <property type="entry name" value="ABC_CydC/D"/>
</dbReference>
<evidence type="ECO:0000256" key="1">
    <source>
        <dbReference type="ARBA" id="ARBA00004651"/>
    </source>
</evidence>
<evidence type="ECO:0000256" key="6">
    <source>
        <dbReference type="ARBA" id="ARBA00023136"/>
    </source>
</evidence>
<feature type="transmembrane region" description="Helical" evidence="7">
    <location>
        <begin position="167"/>
        <end position="186"/>
    </location>
</feature>
<comment type="caution">
    <text evidence="10">The sequence shown here is derived from an EMBL/GenBank/DDBJ whole genome shotgun (WGS) entry which is preliminary data.</text>
</comment>
<keyword evidence="5 7" id="KW-1133">Transmembrane helix</keyword>
<evidence type="ECO:0000259" key="9">
    <source>
        <dbReference type="PROSITE" id="PS50929"/>
    </source>
</evidence>
<sequence>MRELLPYLRLLRRQRGRLALGALLMFATAGAGIGLLALSGWFITATAVTGALLAAGIAASLEIYVPGGGIRAFAVGRTVARYLERLQNHDAVLRLLALLRARTFARLARLDPATLGRLRGGELLTRLTSDIDRLDGLYLRGLAPPLVAALALALTTALLAIGDGGTALATVAALGTFGAVLLLGAWRLGRRLTEQLAASGARLRAGIVDHLRGLGELLAFRSAGHHRAGLDALDAAYRGEDTALARGIARGEALLHGGVQLAAVLVLLAALSLYAAGTVSGAVAVMMPLAVLGLLEPLGVLPGSGLHLARARAAARRLDAEAERPPAVPAPASPLPVPAGGALTLADVTVERGAGARVLAGVSLEVAAGEAVAVLGVSGSGKSTLAQLACRQLDPSAGSVGLGGIDLRRLDPDALYPAVGYLTQHTDLFAGSVADNLRLADPEASVARLWQLLEAVDLAGFVDGLPEGIDTWIGEAGLQLSGGQARRLALGRLLLRDPVLVVLDEPLSGLDAASARHVAATLERWLAGRTTLLLGHGREALPAADRYLTLRHGRLEPLPG</sequence>